<keyword evidence="1" id="KW-0813">Transport</keyword>
<dbReference type="Proteomes" id="UP001085076">
    <property type="component" value="Miscellaneous, Linkage group lg01"/>
</dbReference>
<name>A0A9D5DD19_9LILI</name>
<evidence type="ECO:0000313" key="4">
    <source>
        <dbReference type="EMBL" id="KAJ0989339.1"/>
    </source>
</evidence>
<dbReference type="InterPro" id="IPR036312">
    <property type="entry name" value="Bifun_inhib/LTP/seed_sf"/>
</dbReference>
<dbReference type="InterPro" id="IPR000528">
    <property type="entry name" value="Plant_nsLTP"/>
</dbReference>
<evidence type="ECO:0000259" key="3">
    <source>
        <dbReference type="SMART" id="SM00499"/>
    </source>
</evidence>
<proteinExistence type="inferred from homology"/>
<organism evidence="4 5">
    <name type="scientific">Dioscorea zingiberensis</name>
    <dbReference type="NCBI Taxonomy" id="325984"/>
    <lineage>
        <taxon>Eukaryota</taxon>
        <taxon>Viridiplantae</taxon>
        <taxon>Streptophyta</taxon>
        <taxon>Embryophyta</taxon>
        <taxon>Tracheophyta</taxon>
        <taxon>Spermatophyta</taxon>
        <taxon>Magnoliopsida</taxon>
        <taxon>Liliopsida</taxon>
        <taxon>Dioscoreales</taxon>
        <taxon>Dioscoreaceae</taxon>
        <taxon>Dioscorea</taxon>
    </lineage>
</organism>
<accession>A0A9D5DD19</accession>
<comment type="caution">
    <text evidence="4">The sequence shown here is derived from an EMBL/GenBank/DDBJ whole genome shotgun (WGS) entry which is preliminary data.</text>
</comment>
<evidence type="ECO:0000256" key="2">
    <source>
        <dbReference type="SAM" id="SignalP"/>
    </source>
</evidence>
<comment type="similarity">
    <text evidence="1">Belongs to the plant LTP family.</text>
</comment>
<dbReference type="Gene3D" id="1.10.110.10">
    <property type="entry name" value="Plant lipid-transfer and hydrophobic proteins"/>
    <property type="match status" value="1"/>
</dbReference>
<sequence>MARHLLPSLMAVLLVAFSSLKADAAPPCAQITRMITPCAAYLADRALTPYGPCCMGVTALDRSAPLQDDRVAVCSCLKIISPRFPIMDSTRASSLPTLCGVSINITVTPSIDCNMMI</sequence>
<keyword evidence="1" id="KW-0446">Lipid-binding</keyword>
<reference evidence="4" key="1">
    <citation type="submission" date="2021-03" db="EMBL/GenBank/DDBJ databases">
        <authorList>
            <person name="Li Z."/>
            <person name="Yang C."/>
        </authorList>
    </citation>
    <scope>NUCLEOTIDE SEQUENCE</scope>
    <source>
        <strain evidence="4">Dzin_1.0</strain>
        <tissue evidence="4">Leaf</tissue>
    </source>
</reference>
<feature type="chain" id="PRO_5039161062" description="Non-specific lipid-transfer protein" evidence="2">
    <location>
        <begin position="25"/>
        <end position="117"/>
    </location>
</feature>
<dbReference type="SUPFAM" id="SSF47699">
    <property type="entry name" value="Bifunctional inhibitor/lipid-transfer protein/seed storage 2S albumin"/>
    <property type="match status" value="1"/>
</dbReference>
<dbReference type="CDD" id="cd01960">
    <property type="entry name" value="nsLTP1"/>
    <property type="match status" value="1"/>
</dbReference>
<feature type="signal peptide" evidence="2">
    <location>
        <begin position="1"/>
        <end position="24"/>
    </location>
</feature>
<dbReference type="PANTHER" id="PTHR33076">
    <property type="entry name" value="NON-SPECIFIC LIPID-TRANSFER PROTEIN 2-RELATED"/>
    <property type="match status" value="1"/>
</dbReference>
<dbReference type="InterPro" id="IPR016140">
    <property type="entry name" value="Bifunc_inhib/LTP/seed_store"/>
</dbReference>
<dbReference type="OrthoDB" id="1862539at2759"/>
<protein>
    <recommendedName>
        <fullName evidence="1">Non-specific lipid-transfer protein</fullName>
    </recommendedName>
</protein>
<dbReference type="GO" id="GO:0006869">
    <property type="term" value="P:lipid transport"/>
    <property type="evidence" value="ECO:0007669"/>
    <property type="project" value="InterPro"/>
</dbReference>
<evidence type="ECO:0000313" key="5">
    <source>
        <dbReference type="Proteomes" id="UP001085076"/>
    </source>
</evidence>
<dbReference type="GO" id="GO:0008289">
    <property type="term" value="F:lipid binding"/>
    <property type="evidence" value="ECO:0007669"/>
    <property type="project" value="UniProtKB-KW"/>
</dbReference>
<dbReference type="EMBL" id="JAGGNH010000001">
    <property type="protein sequence ID" value="KAJ0989339.1"/>
    <property type="molecule type" value="Genomic_DNA"/>
</dbReference>
<feature type="domain" description="Bifunctional inhibitor/plant lipid transfer protein/seed storage helical" evidence="3">
    <location>
        <begin position="28"/>
        <end position="113"/>
    </location>
</feature>
<comment type="function">
    <text evidence="1">Plant non-specific lipid-transfer proteins transfer phospholipids as well as galactolipids across membranes. May play a role in wax or cutin deposition in the cell walls of expanding epidermal cells and certain secretory tissues.</text>
</comment>
<keyword evidence="5" id="KW-1185">Reference proteome</keyword>
<dbReference type="AlphaFoldDB" id="A0A9D5DD19"/>
<dbReference type="PROSITE" id="PS00597">
    <property type="entry name" value="PLANT_LTP"/>
    <property type="match status" value="1"/>
</dbReference>
<gene>
    <name evidence="4" type="ORF">J5N97_007695</name>
</gene>
<dbReference type="Pfam" id="PF00234">
    <property type="entry name" value="Tryp_alpha_amyl"/>
    <property type="match status" value="1"/>
</dbReference>
<reference evidence="4" key="2">
    <citation type="journal article" date="2022" name="Hortic Res">
        <title>The genome of Dioscorea zingiberensis sheds light on the biosynthesis, origin and evolution of the medicinally important diosgenin saponins.</title>
        <authorList>
            <person name="Li Y."/>
            <person name="Tan C."/>
            <person name="Li Z."/>
            <person name="Guo J."/>
            <person name="Li S."/>
            <person name="Chen X."/>
            <person name="Wang C."/>
            <person name="Dai X."/>
            <person name="Yang H."/>
            <person name="Song W."/>
            <person name="Hou L."/>
            <person name="Xu J."/>
            <person name="Tong Z."/>
            <person name="Xu A."/>
            <person name="Yuan X."/>
            <person name="Wang W."/>
            <person name="Yang Q."/>
            <person name="Chen L."/>
            <person name="Sun Z."/>
            <person name="Wang K."/>
            <person name="Pan B."/>
            <person name="Chen J."/>
            <person name="Bao Y."/>
            <person name="Liu F."/>
            <person name="Qi X."/>
            <person name="Gang D.R."/>
            <person name="Wen J."/>
            <person name="Li J."/>
        </authorList>
    </citation>
    <scope>NUCLEOTIDE SEQUENCE</scope>
    <source>
        <strain evidence="4">Dzin_1.0</strain>
    </source>
</reference>
<evidence type="ECO:0000256" key="1">
    <source>
        <dbReference type="RuleBase" id="RU000628"/>
    </source>
</evidence>
<keyword evidence="2" id="KW-0732">Signal</keyword>
<dbReference type="SMART" id="SM00499">
    <property type="entry name" value="AAI"/>
    <property type="match status" value="1"/>
</dbReference>
<dbReference type="PRINTS" id="PR00382">
    <property type="entry name" value="LIPIDTRNSFER"/>
</dbReference>